<dbReference type="Gene3D" id="3.10.580.10">
    <property type="entry name" value="CBS-domain"/>
    <property type="match status" value="1"/>
</dbReference>
<dbReference type="CDD" id="cd04623">
    <property type="entry name" value="CBS_pair_bac_euk"/>
    <property type="match status" value="1"/>
</dbReference>
<dbReference type="SMART" id="SM00116">
    <property type="entry name" value="CBS"/>
    <property type="match status" value="2"/>
</dbReference>
<accession>A0A9W6NDM0</accession>
<name>A0A9W6NDM0_9HYPH</name>
<evidence type="ECO:0000256" key="3">
    <source>
        <dbReference type="SAM" id="MobiDB-lite"/>
    </source>
</evidence>
<keyword evidence="5" id="KW-0418">Kinase</keyword>
<dbReference type="RefSeq" id="WP_213363876.1">
    <property type="nucleotide sequence ID" value="NZ_BSFM01000021.1"/>
</dbReference>
<keyword evidence="1 2" id="KW-0129">CBS domain</keyword>
<dbReference type="PANTHER" id="PTHR43080:SF2">
    <property type="entry name" value="CBS DOMAIN-CONTAINING PROTEIN"/>
    <property type="match status" value="1"/>
</dbReference>
<feature type="domain" description="CBS" evidence="4">
    <location>
        <begin position="7"/>
        <end position="72"/>
    </location>
</feature>
<dbReference type="PROSITE" id="PS51371">
    <property type="entry name" value="CBS"/>
    <property type="match status" value="2"/>
</dbReference>
<evidence type="ECO:0000313" key="5">
    <source>
        <dbReference type="EMBL" id="GLK86845.1"/>
    </source>
</evidence>
<dbReference type="InterPro" id="IPR051257">
    <property type="entry name" value="Diverse_CBS-Domain"/>
</dbReference>
<dbReference type="PANTHER" id="PTHR43080">
    <property type="entry name" value="CBS DOMAIN-CONTAINING PROTEIN CBSX3, MITOCHONDRIAL"/>
    <property type="match status" value="1"/>
</dbReference>
<reference evidence="5" key="1">
    <citation type="journal article" date="2014" name="Int. J. Syst. Evol. Microbiol.">
        <title>Complete genome sequence of Corynebacterium casei LMG S-19264T (=DSM 44701T), isolated from a smear-ripened cheese.</title>
        <authorList>
            <consortium name="US DOE Joint Genome Institute (JGI-PGF)"/>
            <person name="Walter F."/>
            <person name="Albersmeier A."/>
            <person name="Kalinowski J."/>
            <person name="Ruckert C."/>
        </authorList>
    </citation>
    <scope>NUCLEOTIDE SEQUENCE</scope>
    <source>
        <strain evidence="5">VKM B-2789</strain>
    </source>
</reference>
<evidence type="ECO:0000259" key="4">
    <source>
        <dbReference type="PROSITE" id="PS51371"/>
    </source>
</evidence>
<dbReference type="InterPro" id="IPR044725">
    <property type="entry name" value="CBSX3_CBS_dom"/>
</dbReference>
<dbReference type="Proteomes" id="UP001143330">
    <property type="component" value="Unassembled WGS sequence"/>
</dbReference>
<evidence type="ECO:0000256" key="1">
    <source>
        <dbReference type="ARBA" id="ARBA00023122"/>
    </source>
</evidence>
<comment type="caution">
    <text evidence="5">The sequence shown here is derived from an EMBL/GenBank/DDBJ whole genome shotgun (WGS) entry which is preliminary data.</text>
</comment>
<gene>
    <name evidence="5" type="ORF">GCM10017653_49150</name>
</gene>
<evidence type="ECO:0000313" key="6">
    <source>
        <dbReference type="Proteomes" id="UP001143330"/>
    </source>
</evidence>
<dbReference type="GO" id="GO:0016301">
    <property type="term" value="F:kinase activity"/>
    <property type="evidence" value="ECO:0007669"/>
    <property type="project" value="UniProtKB-KW"/>
</dbReference>
<feature type="domain" description="CBS" evidence="4">
    <location>
        <begin position="80"/>
        <end position="135"/>
    </location>
</feature>
<dbReference type="InterPro" id="IPR046342">
    <property type="entry name" value="CBS_dom_sf"/>
</dbReference>
<dbReference type="Pfam" id="PF00571">
    <property type="entry name" value="CBS"/>
    <property type="match status" value="2"/>
</dbReference>
<proteinExistence type="predicted"/>
<reference evidence="5" key="2">
    <citation type="submission" date="2023-01" db="EMBL/GenBank/DDBJ databases">
        <authorList>
            <person name="Sun Q."/>
            <person name="Evtushenko L."/>
        </authorList>
    </citation>
    <scope>NUCLEOTIDE SEQUENCE</scope>
    <source>
        <strain evidence="5">VKM B-2789</strain>
    </source>
</reference>
<keyword evidence="5" id="KW-0808">Transferase</keyword>
<feature type="region of interest" description="Disordered" evidence="3">
    <location>
        <begin position="133"/>
        <end position="154"/>
    </location>
</feature>
<dbReference type="SUPFAM" id="SSF54631">
    <property type="entry name" value="CBS-domain pair"/>
    <property type="match status" value="1"/>
</dbReference>
<evidence type="ECO:0000256" key="2">
    <source>
        <dbReference type="PROSITE-ProRule" id="PRU00703"/>
    </source>
</evidence>
<organism evidence="5 6">
    <name type="scientific">Ancylobacter defluvii</name>
    <dbReference type="NCBI Taxonomy" id="1282440"/>
    <lineage>
        <taxon>Bacteria</taxon>
        <taxon>Pseudomonadati</taxon>
        <taxon>Pseudomonadota</taxon>
        <taxon>Alphaproteobacteria</taxon>
        <taxon>Hyphomicrobiales</taxon>
        <taxon>Xanthobacteraceae</taxon>
        <taxon>Ancylobacter</taxon>
    </lineage>
</organism>
<dbReference type="AlphaFoldDB" id="A0A9W6NDM0"/>
<sequence length="154" mass="16768">MLVADLMQLKAARVPTVRMTESVEMAATLLNRERIGAVVVKDACGSEGDTVVGIFSERDVVRAVAERGVAALKAPVADLMSRNMISCQMDDSIDHVRALMDTHRVRHLPVLQDHQLVGVLSIRDVLAYDVRKAAESSARPSPDRASAEPLRLQA</sequence>
<dbReference type="EMBL" id="BSFM01000021">
    <property type="protein sequence ID" value="GLK86845.1"/>
    <property type="molecule type" value="Genomic_DNA"/>
</dbReference>
<protein>
    <submittedName>
        <fullName evidence="5">Histidine kinase</fullName>
    </submittedName>
</protein>
<dbReference type="InterPro" id="IPR000644">
    <property type="entry name" value="CBS_dom"/>
</dbReference>
<keyword evidence="6" id="KW-1185">Reference proteome</keyword>